<feature type="coiled-coil region" evidence="6">
    <location>
        <begin position="180"/>
        <end position="241"/>
    </location>
</feature>
<protein>
    <recommendedName>
        <fullName evidence="2">Regulatory protein zeste</fullName>
    </recommendedName>
</protein>
<name>A0A9P0KDI5_ACAOB</name>
<dbReference type="Proteomes" id="UP001152888">
    <property type="component" value="Unassembled WGS sequence"/>
</dbReference>
<reference evidence="8" key="1">
    <citation type="submission" date="2022-03" db="EMBL/GenBank/DDBJ databases">
        <authorList>
            <person name="Sayadi A."/>
        </authorList>
    </citation>
    <scope>NUCLEOTIDE SEQUENCE</scope>
</reference>
<evidence type="ECO:0000313" key="8">
    <source>
        <dbReference type="EMBL" id="CAH1972029.1"/>
    </source>
</evidence>
<evidence type="ECO:0000256" key="1">
    <source>
        <dbReference type="ARBA" id="ARBA00011764"/>
    </source>
</evidence>
<evidence type="ECO:0000259" key="7">
    <source>
        <dbReference type="Pfam" id="PF13873"/>
    </source>
</evidence>
<evidence type="ECO:0000256" key="6">
    <source>
        <dbReference type="SAM" id="Coils"/>
    </source>
</evidence>
<proteinExistence type="predicted"/>
<dbReference type="AlphaFoldDB" id="A0A9P0KDI5"/>
<dbReference type="EMBL" id="CAKOFQ010006794">
    <property type="protein sequence ID" value="CAH1972029.1"/>
    <property type="molecule type" value="Genomic_DNA"/>
</dbReference>
<evidence type="ECO:0000256" key="4">
    <source>
        <dbReference type="ARBA" id="ARBA00023163"/>
    </source>
</evidence>
<sequence>MSTRSKRIIYSEADCHTLVDIIISHKNIIECKKTDATTWKEKITAWAKIADIYNATTMEPRTAEQLRCKYDNLKKEVRKLEAHKRQALYHTGGGVSEPDIKDTLQQALEEDILFDNLPKETVAEQKNDIFKNSESEVKENEMLTETKKDPEIKKDWSDYTPKMLRSKRHRVLQVKRKATDHQSEDDKQNLKRKLMEEEAQRNKECHIARMEREAEIHKYKIENIRLQNAKLQLEIELLKKQL</sequence>
<dbReference type="InterPro" id="IPR028002">
    <property type="entry name" value="Myb_DNA-bind_5"/>
</dbReference>
<accession>A0A9P0KDI5</accession>
<evidence type="ECO:0000256" key="2">
    <source>
        <dbReference type="ARBA" id="ARBA00016807"/>
    </source>
</evidence>
<keyword evidence="3" id="KW-0805">Transcription regulation</keyword>
<dbReference type="OrthoDB" id="6769707at2759"/>
<feature type="domain" description="Myb/SANT-like DNA-binding" evidence="7">
    <location>
        <begin position="10"/>
        <end position="79"/>
    </location>
</feature>
<comment type="subunit">
    <text evidence="1">Self-associates forming complexes of several hundred monomers.</text>
</comment>
<comment type="function">
    <text evidence="5">Involved in transvection phenomena (= synapsis-dependent gene expression), where the synaptic pairing of chromosomes carrying genes with which zeste interacts influences the expression of these genes. Zeste binds to DNA and stimulates transcription from a nearby promoter.</text>
</comment>
<keyword evidence="9" id="KW-1185">Reference proteome</keyword>
<organism evidence="8 9">
    <name type="scientific">Acanthoscelides obtectus</name>
    <name type="common">Bean weevil</name>
    <name type="synonym">Bruchus obtectus</name>
    <dbReference type="NCBI Taxonomy" id="200917"/>
    <lineage>
        <taxon>Eukaryota</taxon>
        <taxon>Metazoa</taxon>
        <taxon>Ecdysozoa</taxon>
        <taxon>Arthropoda</taxon>
        <taxon>Hexapoda</taxon>
        <taxon>Insecta</taxon>
        <taxon>Pterygota</taxon>
        <taxon>Neoptera</taxon>
        <taxon>Endopterygota</taxon>
        <taxon>Coleoptera</taxon>
        <taxon>Polyphaga</taxon>
        <taxon>Cucujiformia</taxon>
        <taxon>Chrysomeloidea</taxon>
        <taxon>Chrysomelidae</taxon>
        <taxon>Bruchinae</taxon>
        <taxon>Bruchini</taxon>
        <taxon>Acanthoscelides</taxon>
    </lineage>
</organism>
<keyword evidence="6" id="KW-0175">Coiled coil</keyword>
<evidence type="ECO:0000256" key="3">
    <source>
        <dbReference type="ARBA" id="ARBA00023015"/>
    </source>
</evidence>
<gene>
    <name evidence="8" type="ORF">ACAOBT_LOCUS9773</name>
</gene>
<dbReference type="Pfam" id="PF13873">
    <property type="entry name" value="Myb_DNA-bind_5"/>
    <property type="match status" value="1"/>
</dbReference>
<evidence type="ECO:0000256" key="5">
    <source>
        <dbReference type="ARBA" id="ARBA00025466"/>
    </source>
</evidence>
<keyword evidence="4" id="KW-0804">Transcription</keyword>
<evidence type="ECO:0000313" key="9">
    <source>
        <dbReference type="Proteomes" id="UP001152888"/>
    </source>
</evidence>
<comment type="caution">
    <text evidence="8">The sequence shown here is derived from an EMBL/GenBank/DDBJ whole genome shotgun (WGS) entry which is preliminary data.</text>
</comment>